<dbReference type="InterPro" id="IPR012317">
    <property type="entry name" value="Poly(ADP-ribose)pol_cat_dom"/>
</dbReference>
<dbReference type="Gene3D" id="3.90.228.10">
    <property type="match status" value="1"/>
</dbReference>
<dbReference type="InterPro" id="IPR002589">
    <property type="entry name" value="Macro_dom"/>
</dbReference>
<protein>
    <submittedName>
        <fullName evidence="7">Poly [ADP-ribose] polymerase 14-like</fullName>
    </submittedName>
</protein>
<accession>A0A7D9IPR9</accession>
<dbReference type="EMBL" id="CACRXK020008863">
    <property type="protein sequence ID" value="CAB4015834.1"/>
    <property type="molecule type" value="Genomic_DNA"/>
</dbReference>
<dbReference type="GO" id="GO:0010629">
    <property type="term" value="P:negative regulation of gene expression"/>
    <property type="evidence" value="ECO:0007669"/>
    <property type="project" value="TreeGrafter"/>
</dbReference>
<dbReference type="GO" id="GO:0003950">
    <property type="term" value="F:NAD+ poly-ADP-ribosyltransferase activity"/>
    <property type="evidence" value="ECO:0007669"/>
    <property type="project" value="UniProtKB-UniRule"/>
</dbReference>
<feature type="region of interest" description="Disordered" evidence="6">
    <location>
        <begin position="134"/>
        <end position="160"/>
    </location>
</feature>
<dbReference type="SUPFAM" id="SSF56399">
    <property type="entry name" value="ADP-ribosylation"/>
    <property type="match status" value="1"/>
</dbReference>
<keyword evidence="8" id="KW-1185">Reference proteome</keyword>
<dbReference type="SMART" id="SM00506">
    <property type="entry name" value="A1pp"/>
    <property type="match status" value="1"/>
</dbReference>
<dbReference type="AlphaFoldDB" id="A0A7D9IPR9"/>
<evidence type="ECO:0000313" key="7">
    <source>
        <dbReference type="EMBL" id="CAB4015834.1"/>
    </source>
</evidence>
<dbReference type="Pfam" id="PF00644">
    <property type="entry name" value="PARP"/>
    <property type="match status" value="1"/>
</dbReference>
<dbReference type="Proteomes" id="UP001152795">
    <property type="component" value="Unassembled WGS sequence"/>
</dbReference>
<keyword evidence="5" id="KW-0539">Nucleus</keyword>
<name>A0A7D9IPR9_PARCT</name>
<dbReference type="PANTHER" id="PTHR14453">
    <property type="entry name" value="PARP/ZINC FINGER CCCH TYPE DOMAIN CONTAINING PROTEIN"/>
    <property type="match status" value="1"/>
</dbReference>
<evidence type="ECO:0000256" key="6">
    <source>
        <dbReference type="SAM" id="MobiDB-lite"/>
    </source>
</evidence>
<dbReference type="PROSITE" id="PS51154">
    <property type="entry name" value="MACRO"/>
    <property type="match status" value="2"/>
</dbReference>
<evidence type="ECO:0000256" key="1">
    <source>
        <dbReference type="ARBA" id="ARBA00004123"/>
    </source>
</evidence>
<evidence type="ECO:0000256" key="5">
    <source>
        <dbReference type="ARBA" id="ARBA00023242"/>
    </source>
</evidence>
<dbReference type="OrthoDB" id="5958946at2759"/>
<organism evidence="7 8">
    <name type="scientific">Paramuricea clavata</name>
    <name type="common">Red gorgonian</name>
    <name type="synonym">Violescent sea-whip</name>
    <dbReference type="NCBI Taxonomy" id="317549"/>
    <lineage>
        <taxon>Eukaryota</taxon>
        <taxon>Metazoa</taxon>
        <taxon>Cnidaria</taxon>
        <taxon>Anthozoa</taxon>
        <taxon>Octocorallia</taxon>
        <taxon>Malacalcyonacea</taxon>
        <taxon>Plexauridae</taxon>
        <taxon>Paramuricea</taxon>
    </lineage>
</organism>
<dbReference type="Pfam" id="PF23254">
    <property type="entry name" value="KH_PARP14_8"/>
    <property type="match status" value="1"/>
</dbReference>
<dbReference type="PANTHER" id="PTHR14453:SF67">
    <property type="entry name" value="POLY [ADP-RIBOSE] POLYMERASE"/>
    <property type="match status" value="1"/>
</dbReference>
<comment type="subcellular location">
    <subcellularLocation>
        <location evidence="1">Nucleus</location>
    </subcellularLocation>
</comment>
<evidence type="ECO:0000313" key="8">
    <source>
        <dbReference type="Proteomes" id="UP001152795"/>
    </source>
</evidence>
<feature type="region of interest" description="Disordered" evidence="6">
    <location>
        <begin position="338"/>
        <end position="358"/>
    </location>
</feature>
<dbReference type="CDD" id="cd01439">
    <property type="entry name" value="TCCD_inducible_PARP_like"/>
    <property type="match status" value="1"/>
</dbReference>
<dbReference type="GO" id="GO:0003714">
    <property type="term" value="F:transcription corepressor activity"/>
    <property type="evidence" value="ECO:0007669"/>
    <property type="project" value="TreeGrafter"/>
</dbReference>
<dbReference type="Gene3D" id="3.40.220.10">
    <property type="entry name" value="Leucine Aminopeptidase, subunit E, domain 1"/>
    <property type="match status" value="2"/>
</dbReference>
<feature type="compositionally biased region" description="Low complexity" evidence="6">
    <location>
        <begin position="338"/>
        <end position="354"/>
    </location>
</feature>
<dbReference type="Pfam" id="PF01661">
    <property type="entry name" value="Macro"/>
    <property type="match status" value="2"/>
</dbReference>
<dbReference type="InterPro" id="IPR057049">
    <property type="entry name" value="PARP14_KH_8"/>
</dbReference>
<keyword evidence="2" id="KW-0328">Glycosyltransferase</keyword>
<dbReference type="FunFam" id="3.90.228.10:FF:000008">
    <property type="entry name" value="Poly [ADP-ribose] polymerase"/>
    <property type="match status" value="1"/>
</dbReference>
<dbReference type="GO" id="GO:0005737">
    <property type="term" value="C:cytoplasm"/>
    <property type="evidence" value="ECO:0007669"/>
    <property type="project" value="TreeGrafter"/>
</dbReference>
<evidence type="ECO:0000256" key="3">
    <source>
        <dbReference type="ARBA" id="ARBA00022679"/>
    </source>
</evidence>
<gene>
    <name evidence="7" type="ORF">PACLA_8A003388</name>
</gene>
<dbReference type="GO" id="GO:0005634">
    <property type="term" value="C:nucleus"/>
    <property type="evidence" value="ECO:0007669"/>
    <property type="project" value="UniProtKB-SubCell"/>
</dbReference>
<reference evidence="7" key="1">
    <citation type="submission" date="2020-04" db="EMBL/GenBank/DDBJ databases">
        <authorList>
            <person name="Alioto T."/>
            <person name="Alioto T."/>
            <person name="Gomez Garrido J."/>
        </authorList>
    </citation>
    <scope>NUCLEOTIDE SEQUENCE</scope>
    <source>
        <strain evidence="7">A484AB</strain>
    </source>
</reference>
<comment type="caution">
    <text evidence="7">The sequence shown here is derived from an EMBL/GenBank/DDBJ whole genome shotgun (WGS) entry which is preliminary data.</text>
</comment>
<dbReference type="InterPro" id="IPR052056">
    <property type="entry name" value="Mono-ARTD/PARP"/>
</dbReference>
<dbReference type="InterPro" id="IPR043472">
    <property type="entry name" value="Macro_dom-like"/>
</dbReference>
<sequence length="672" mass="74484">MENLVPAEFLRHICQTDVGEETETRNIPEVRRKPDQILQKLIKKCLNQVKKDKLTSIAIPAIGTGNLRFPRPEVAKIFFEEVTGYLTAHPQSTINDIRFVAYGKDQPTVDAFLGAVQEIKSMVLLPSRKTAPVPVPTVRKNPPTKVPGLSNVTTSEKPDGSLELSLGSRNLTVQIVCADISKETTDLIMHVTSQDFSFNGGVGKALIKAGGDSIVQECKAFGQPALFSTHYTKAGNLSVNQIAHVIGPGKPSYPDLKKCLDNFFDDVMKKNIAKISFSAIGAGAMGFSESQSADLIFDNLSRIAESQNPPLNLARIVIFEKAKFIKFKDATKAYVASGGATSSSPQPGGSSPKPRFFSFGSRRAVSTKTAGGGGDTSIKIYSDDKKMMDQAWAELQRKMNQNIQEKTVKDDIIKKFTDSNLEKLPKLECDHDVKIKVDKGKGMVTIKGYIADVANVQFEIHNIVEDIRNNETSVPSYWTIAPTESVFHKVVLSTGSKEYKDIETAFRKTAANQIVHIERIQNKRIYELYNVKRKGLMDKYGSNFAGKELMLFHGTSRENIEKINAGGLNRSFAGIHATVYGRGVYFARDASYSCNPTYSPMDPQSGHRYMYYAKVLVGDYTNGSSTMIVRPNKNTTDPNETYDSVVDNVASPSIYVLFQDYEYYTEYLITFK</sequence>
<evidence type="ECO:0000256" key="2">
    <source>
        <dbReference type="ARBA" id="ARBA00022676"/>
    </source>
</evidence>
<dbReference type="PROSITE" id="PS51059">
    <property type="entry name" value="PARP_CATALYTIC"/>
    <property type="match status" value="1"/>
</dbReference>
<keyword evidence="3" id="KW-0808">Transferase</keyword>
<proteinExistence type="predicted"/>
<keyword evidence="4" id="KW-0520">NAD</keyword>
<evidence type="ECO:0000256" key="4">
    <source>
        <dbReference type="ARBA" id="ARBA00023027"/>
    </source>
</evidence>
<dbReference type="SUPFAM" id="SSF52949">
    <property type="entry name" value="Macro domain-like"/>
    <property type="match status" value="2"/>
</dbReference>